<dbReference type="OrthoDB" id="227202at2"/>
<organism evidence="2 3">
    <name type="scientific">Paraburkholderia piptadeniae</name>
    <dbReference type="NCBI Taxonomy" id="1701573"/>
    <lineage>
        <taxon>Bacteria</taxon>
        <taxon>Pseudomonadati</taxon>
        <taxon>Pseudomonadota</taxon>
        <taxon>Betaproteobacteria</taxon>
        <taxon>Burkholderiales</taxon>
        <taxon>Burkholderiaceae</taxon>
        <taxon>Paraburkholderia</taxon>
    </lineage>
</organism>
<evidence type="ECO:0000259" key="1">
    <source>
        <dbReference type="Pfam" id="PF02026"/>
    </source>
</evidence>
<keyword evidence="3" id="KW-1185">Reference proteome</keyword>
<protein>
    <recommendedName>
        <fullName evidence="1">Ryanodine receptor Ryr domain-containing protein</fullName>
    </recommendedName>
</protein>
<dbReference type="Proteomes" id="UP000195569">
    <property type="component" value="Unassembled WGS sequence"/>
</dbReference>
<evidence type="ECO:0000313" key="2">
    <source>
        <dbReference type="EMBL" id="SIT50472.1"/>
    </source>
</evidence>
<reference evidence="2" key="1">
    <citation type="submission" date="2016-12" db="EMBL/GenBank/DDBJ databases">
        <authorList>
            <person name="Moulin L."/>
        </authorList>
    </citation>
    <scope>NUCLEOTIDE SEQUENCE [LARGE SCALE GENOMIC DNA]</scope>
    <source>
        <strain evidence="2">STM 7183</strain>
    </source>
</reference>
<comment type="caution">
    <text evidence="2">The sequence shown here is derived from an EMBL/GenBank/DDBJ whole genome shotgun (WGS) entry which is preliminary data.</text>
</comment>
<sequence length="125" mass="13903">MNVTQVARVVHEVERAYRMSVGETEVPSWEKASAQAREGAIFSVRAVAGGFMTPESTHEQWVREMTRLGWSRGDALDTEAKTHPHLIEYAALPREVQTRDALMVAVVRGALGIREPEDEEEAEAA</sequence>
<dbReference type="EMBL" id="CYGY02000083">
    <property type="protein sequence ID" value="SIT50472.1"/>
    <property type="molecule type" value="Genomic_DNA"/>
</dbReference>
<evidence type="ECO:0000313" key="3">
    <source>
        <dbReference type="Proteomes" id="UP000195569"/>
    </source>
</evidence>
<dbReference type="Pfam" id="PF02026">
    <property type="entry name" value="RyR"/>
    <property type="match status" value="1"/>
</dbReference>
<accession>A0A1N7ST00</accession>
<gene>
    <name evidence="2" type="ORF">BN2476_830043</name>
</gene>
<dbReference type="Gene3D" id="1.10.490.160">
    <property type="match status" value="1"/>
</dbReference>
<proteinExistence type="predicted"/>
<name>A0A1N7ST00_9BURK</name>
<feature type="domain" description="Ryanodine receptor Ryr" evidence="1">
    <location>
        <begin position="55"/>
        <end position="101"/>
    </location>
</feature>
<dbReference type="InterPro" id="IPR003032">
    <property type="entry name" value="Ryanodine_rcpt"/>
</dbReference>
<dbReference type="RefSeq" id="WP_087739169.1">
    <property type="nucleotide sequence ID" value="NZ_CYGY02000083.1"/>
</dbReference>
<dbReference type="AlphaFoldDB" id="A0A1N7ST00"/>